<dbReference type="InterPro" id="IPR002293">
    <property type="entry name" value="AA/rel_permease1"/>
</dbReference>
<proteinExistence type="predicted"/>
<evidence type="ECO:0000256" key="3">
    <source>
        <dbReference type="ARBA" id="ARBA00022989"/>
    </source>
</evidence>
<dbReference type="InterPro" id="IPR050598">
    <property type="entry name" value="AminoAcid_Transporter"/>
</dbReference>
<dbReference type="KEGG" id="lgo:JCM16774_0939"/>
<evidence type="ECO:0000313" key="6">
    <source>
        <dbReference type="EMBL" id="BBM36007.1"/>
    </source>
</evidence>
<keyword evidence="4 5" id="KW-0472">Membrane</keyword>
<protein>
    <submittedName>
        <fullName evidence="6">Putative serine/threonine exchanger SteT</fullName>
    </submittedName>
</protein>
<evidence type="ECO:0000256" key="2">
    <source>
        <dbReference type="ARBA" id="ARBA00022692"/>
    </source>
</evidence>
<evidence type="ECO:0000256" key="5">
    <source>
        <dbReference type="SAM" id="Phobius"/>
    </source>
</evidence>
<feature type="transmembrane region" description="Helical" evidence="5">
    <location>
        <begin position="48"/>
        <end position="71"/>
    </location>
</feature>
<keyword evidence="2 5" id="KW-0812">Transmembrane</keyword>
<evidence type="ECO:0000256" key="1">
    <source>
        <dbReference type="ARBA" id="ARBA00004141"/>
    </source>
</evidence>
<evidence type="ECO:0000313" key="7">
    <source>
        <dbReference type="Proteomes" id="UP000321606"/>
    </source>
</evidence>
<dbReference type="OrthoDB" id="178667at2"/>
<feature type="transmembrane region" description="Helical" evidence="5">
    <location>
        <begin position="92"/>
        <end position="111"/>
    </location>
</feature>
<dbReference type="PANTHER" id="PTHR11785:SF512">
    <property type="entry name" value="SOBREMESA, ISOFORM B"/>
    <property type="match status" value="1"/>
</dbReference>
<sequence length="445" mass="48032">MKIIADNSLKKVLGLPTATFLVINMIIGSGIFFKAQGVLEATKGTPGFALAAWVFAGIINLCGGLTVAELSGAIPETGGMVIWLKRVFGNKTGYLAGWTYAFVFWPAYISAQANVIALQLCKLFQINLSQQKIIALTFIVFLFVMNFFGAKTGGIITNIFTVAKLIPVIVIIIAAFFFKGGSFNNLTPILPVGENPMSNFSILGAAILSCMFAYDGWQHAGTVAGEMKNPEKDLPLAITIGITGVCIIYFIINLAYLYVLPAGVLMKTATPAADVALTLLGSGIGTKLITVGILISVFGTLNGAILISTRIPYTMAIDKEIPYSEKFAKLHPKFKTSFASFLLMFVIGVIMTLSGSFNTLSDMAMFSLWIFNVLSFIAVIKFRKDRPDIKRPYKVPLYPLVPIIAILGGIIVLLSALITQTYLALIGLVLTGSGMIVNRFVKKEE</sequence>
<feature type="transmembrane region" description="Helical" evidence="5">
    <location>
        <begin position="338"/>
        <end position="357"/>
    </location>
</feature>
<accession>A0A510J9Y5</accession>
<dbReference type="Proteomes" id="UP000321606">
    <property type="component" value="Chromosome"/>
</dbReference>
<reference evidence="6 7" key="1">
    <citation type="submission" date="2019-07" db="EMBL/GenBank/DDBJ databases">
        <title>Complete Genome Sequence of Leptotrichia goodfellowii Strain JCM 16774.</title>
        <authorList>
            <person name="Watanabe S."/>
            <person name="Cui L."/>
        </authorList>
    </citation>
    <scope>NUCLEOTIDE SEQUENCE [LARGE SCALE GENOMIC DNA]</scope>
    <source>
        <strain evidence="6 7">JCM16774</strain>
    </source>
</reference>
<feature type="transmembrane region" description="Helical" evidence="5">
    <location>
        <begin position="12"/>
        <end position="33"/>
    </location>
</feature>
<name>A0A510J9Y5_9FUSO</name>
<feature type="transmembrane region" description="Helical" evidence="5">
    <location>
        <begin position="363"/>
        <end position="383"/>
    </location>
</feature>
<evidence type="ECO:0000256" key="4">
    <source>
        <dbReference type="ARBA" id="ARBA00023136"/>
    </source>
</evidence>
<feature type="transmembrane region" description="Helical" evidence="5">
    <location>
        <begin position="422"/>
        <end position="441"/>
    </location>
</feature>
<feature type="transmembrane region" description="Helical" evidence="5">
    <location>
        <begin position="131"/>
        <end position="148"/>
    </location>
</feature>
<dbReference type="Gene3D" id="1.20.1740.10">
    <property type="entry name" value="Amino acid/polyamine transporter I"/>
    <property type="match status" value="1"/>
</dbReference>
<dbReference type="AlphaFoldDB" id="A0A510J9Y5"/>
<feature type="transmembrane region" description="Helical" evidence="5">
    <location>
        <begin position="395"/>
        <end position="416"/>
    </location>
</feature>
<feature type="transmembrane region" description="Helical" evidence="5">
    <location>
        <begin position="155"/>
        <end position="177"/>
    </location>
</feature>
<dbReference type="PANTHER" id="PTHR11785">
    <property type="entry name" value="AMINO ACID TRANSPORTER"/>
    <property type="match status" value="1"/>
</dbReference>
<dbReference type="RefSeq" id="WP_036056080.1">
    <property type="nucleotide sequence ID" value="NZ_AP019822.1"/>
</dbReference>
<feature type="transmembrane region" description="Helical" evidence="5">
    <location>
        <begin position="234"/>
        <end position="259"/>
    </location>
</feature>
<dbReference type="GO" id="GO:0016020">
    <property type="term" value="C:membrane"/>
    <property type="evidence" value="ECO:0007669"/>
    <property type="project" value="UniProtKB-SubCell"/>
</dbReference>
<comment type="subcellular location">
    <subcellularLocation>
        <location evidence="1">Membrane</location>
        <topology evidence="1">Multi-pass membrane protein</topology>
    </subcellularLocation>
</comment>
<dbReference type="STRING" id="714315.GCA_000516535_00931"/>
<dbReference type="EMBL" id="AP019822">
    <property type="protein sequence ID" value="BBM36007.1"/>
    <property type="molecule type" value="Genomic_DNA"/>
</dbReference>
<feature type="transmembrane region" description="Helical" evidence="5">
    <location>
        <begin position="288"/>
        <end position="307"/>
    </location>
</feature>
<gene>
    <name evidence="6" type="ORF">JCM16774_0939</name>
</gene>
<dbReference type="Pfam" id="PF13520">
    <property type="entry name" value="AA_permease_2"/>
    <property type="match status" value="1"/>
</dbReference>
<feature type="transmembrane region" description="Helical" evidence="5">
    <location>
        <begin position="197"/>
        <end position="214"/>
    </location>
</feature>
<organism evidence="6 7">
    <name type="scientific">Pseudoleptotrichia goodfellowii</name>
    <dbReference type="NCBI Taxonomy" id="157692"/>
    <lineage>
        <taxon>Bacteria</taxon>
        <taxon>Fusobacteriati</taxon>
        <taxon>Fusobacteriota</taxon>
        <taxon>Fusobacteriia</taxon>
        <taxon>Fusobacteriales</taxon>
        <taxon>Leptotrichiaceae</taxon>
        <taxon>Pseudoleptotrichia</taxon>
    </lineage>
</organism>
<dbReference type="PIRSF" id="PIRSF006060">
    <property type="entry name" value="AA_transporter"/>
    <property type="match status" value="1"/>
</dbReference>
<keyword evidence="3 5" id="KW-1133">Transmembrane helix</keyword>
<dbReference type="GO" id="GO:0015179">
    <property type="term" value="F:L-amino acid transmembrane transporter activity"/>
    <property type="evidence" value="ECO:0007669"/>
    <property type="project" value="TreeGrafter"/>
</dbReference>